<keyword evidence="1" id="KW-1133">Transmembrane helix</keyword>
<dbReference type="eggNOG" id="ENOG5030W7W">
    <property type="taxonomic scope" value="Bacteria"/>
</dbReference>
<dbReference type="OrthoDB" id="9959210at2"/>
<dbReference type="RefSeq" id="WP_015928253.1">
    <property type="nucleotide sequence ID" value="NC_011894.1"/>
</dbReference>
<keyword evidence="1" id="KW-0472">Membrane</keyword>
<protein>
    <submittedName>
        <fullName evidence="2">Uncharacterized protein</fullName>
    </submittedName>
</protein>
<feature type="transmembrane region" description="Helical" evidence="1">
    <location>
        <begin position="6"/>
        <end position="25"/>
    </location>
</feature>
<organism evidence="2 3">
    <name type="scientific">Methylobacterium nodulans (strain LMG 21967 / CNCM I-2342 / ORS 2060)</name>
    <dbReference type="NCBI Taxonomy" id="460265"/>
    <lineage>
        <taxon>Bacteria</taxon>
        <taxon>Pseudomonadati</taxon>
        <taxon>Pseudomonadota</taxon>
        <taxon>Alphaproteobacteria</taxon>
        <taxon>Hyphomicrobiales</taxon>
        <taxon>Methylobacteriaceae</taxon>
        <taxon>Methylobacterium</taxon>
    </lineage>
</organism>
<dbReference type="AlphaFoldDB" id="B8IPQ8"/>
<keyword evidence="1" id="KW-0812">Transmembrane</keyword>
<proteinExistence type="predicted"/>
<evidence type="ECO:0000313" key="3">
    <source>
        <dbReference type="Proteomes" id="UP000008207"/>
    </source>
</evidence>
<keyword evidence="3" id="KW-1185">Reference proteome</keyword>
<gene>
    <name evidence="2" type="ordered locus">Mnod_1566</name>
</gene>
<dbReference type="EMBL" id="CP001349">
    <property type="protein sequence ID" value="ACL56558.1"/>
    <property type="molecule type" value="Genomic_DNA"/>
</dbReference>
<evidence type="ECO:0000313" key="2">
    <source>
        <dbReference type="EMBL" id="ACL56558.1"/>
    </source>
</evidence>
<feature type="transmembrane region" description="Helical" evidence="1">
    <location>
        <begin position="32"/>
        <end position="52"/>
    </location>
</feature>
<sequence length="84" mass="8494">MSPSPLLPLIVTAGFTAGLFVITKLERWADLVGGVLGVTAVGLFCVLLLAVAPPAPKGSGDGRPKAHVPVGMMAGAEMAWTAKP</sequence>
<dbReference type="KEGG" id="mno:Mnod_1566"/>
<dbReference type="Proteomes" id="UP000008207">
    <property type="component" value="Chromosome"/>
</dbReference>
<reference evidence="2 3" key="1">
    <citation type="submission" date="2009-01" db="EMBL/GenBank/DDBJ databases">
        <title>Complete sequence of chromosome of Methylobacterium nodulans ORS 2060.</title>
        <authorList>
            <consortium name="US DOE Joint Genome Institute"/>
            <person name="Lucas S."/>
            <person name="Copeland A."/>
            <person name="Lapidus A."/>
            <person name="Glavina del Rio T."/>
            <person name="Dalin E."/>
            <person name="Tice H."/>
            <person name="Bruce D."/>
            <person name="Goodwin L."/>
            <person name="Pitluck S."/>
            <person name="Sims D."/>
            <person name="Brettin T."/>
            <person name="Detter J.C."/>
            <person name="Han C."/>
            <person name="Larimer F."/>
            <person name="Land M."/>
            <person name="Hauser L."/>
            <person name="Kyrpides N."/>
            <person name="Ivanova N."/>
            <person name="Marx C.J."/>
            <person name="Richardson P."/>
        </authorList>
    </citation>
    <scope>NUCLEOTIDE SEQUENCE [LARGE SCALE GENOMIC DNA]</scope>
    <source>
        <strain evidence="3">LMG 21967 / CNCM I-2342 / ORS 2060</strain>
    </source>
</reference>
<name>B8IPQ8_METNO</name>
<dbReference type="HOGENOM" id="CLU_2523761_0_0_5"/>
<evidence type="ECO:0000256" key="1">
    <source>
        <dbReference type="SAM" id="Phobius"/>
    </source>
</evidence>
<accession>B8IPQ8</accession>